<feature type="coiled-coil region" evidence="1">
    <location>
        <begin position="47"/>
        <end position="74"/>
    </location>
</feature>
<dbReference type="Proteomes" id="UP000242869">
    <property type="component" value="Unassembled WGS sequence"/>
</dbReference>
<keyword evidence="3" id="KW-1185">Reference proteome</keyword>
<reference evidence="3" key="1">
    <citation type="submission" date="2016-10" db="EMBL/GenBank/DDBJ databases">
        <authorList>
            <person name="Varghese N."/>
            <person name="Submissions S."/>
        </authorList>
    </citation>
    <scope>NUCLEOTIDE SEQUENCE [LARGE SCALE GENOMIC DNA]</scope>
    <source>
        <strain evidence="3">DSM 6150</strain>
    </source>
</reference>
<dbReference type="AlphaFoldDB" id="A0A1I5DDE5"/>
<keyword evidence="1" id="KW-0175">Coiled coil</keyword>
<evidence type="ECO:0000313" key="3">
    <source>
        <dbReference type="Proteomes" id="UP000242869"/>
    </source>
</evidence>
<protein>
    <submittedName>
        <fullName evidence="2">Uncharacterized protein</fullName>
    </submittedName>
</protein>
<sequence length="204" mass="22497">MIQLPDIPRSDWRLLRAPLLCLAGALLLAGLVLAFCAQVWQRSTEQWAQAQTRLQQAQSAADAIEREYRAAEAGKAHFLKLQASGIVGKERRGEWLELFDRANAAGVMPQLRYRIEAQRPLEHASPIGNSMVYASHMTLQYRARHEAAFSAAHRLLAEAPGHAVPVRCRVGRVSENEPGLAVDCDYLWLTIAPVARPTGKGSAP</sequence>
<dbReference type="RefSeq" id="WP_091197650.1">
    <property type="nucleotide sequence ID" value="NZ_FOVE01000024.1"/>
</dbReference>
<dbReference type="STRING" id="83765.SAMN05660284_02633"/>
<organism evidence="2 3">
    <name type="scientific">Formivibrio citricus</name>
    <dbReference type="NCBI Taxonomy" id="83765"/>
    <lineage>
        <taxon>Bacteria</taxon>
        <taxon>Pseudomonadati</taxon>
        <taxon>Pseudomonadota</taxon>
        <taxon>Betaproteobacteria</taxon>
        <taxon>Neisseriales</taxon>
        <taxon>Chitinibacteraceae</taxon>
        <taxon>Formivibrio</taxon>
    </lineage>
</organism>
<proteinExistence type="predicted"/>
<name>A0A1I5DDE5_9NEIS</name>
<accession>A0A1I5DDE5</accession>
<evidence type="ECO:0000313" key="2">
    <source>
        <dbReference type="EMBL" id="SFN97220.1"/>
    </source>
</evidence>
<dbReference type="OrthoDB" id="8527869at2"/>
<dbReference type="EMBL" id="FOVE01000024">
    <property type="protein sequence ID" value="SFN97220.1"/>
    <property type="molecule type" value="Genomic_DNA"/>
</dbReference>
<gene>
    <name evidence="2" type="ORF">SAMN05660284_02633</name>
</gene>
<evidence type="ECO:0000256" key="1">
    <source>
        <dbReference type="SAM" id="Coils"/>
    </source>
</evidence>